<dbReference type="EMBL" id="JAAGWD010000002">
    <property type="protein sequence ID" value="NEM97270.1"/>
    <property type="molecule type" value="Genomic_DNA"/>
</dbReference>
<keyword evidence="2" id="KW-1185">Reference proteome</keyword>
<gene>
    <name evidence="1" type="ORF">GXP69_06160</name>
</gene>
<organism evidence="1 2">
    <name type="scientific">Pontibacter burrus</name>
    <dbReference type="NCBI Taxonomy" id="2704466"/>
    <lineage>
        <taxon>Bacteria</taxon>
        <taxon>Pseudomonadati</taxon>
        <taxon>Bacteroidota</taxon>
        <taxon>Cytophagia</taxon>
        <taxon>Cytophagales</taxon>
        <taxon>Hymenobacteraceae</taxon>
        <taxon>Pontibacter</taxon>
    </lineage>
</organism>
<comment type="caution">
    <text evidence="1">The sequence shown here is derived from an EMBL/GenBank/DDBJ whole genome shotgun (WGS) entry which is preliminary data.</text>
</comment>
<reference evidence="1 2" key="1">
    <citation type="submission" date="2020-02" db="EMBL/GenBank/DDBJ databases">
        <authorList>
            <person name="Kim M.K."/>
        </authorList>
    </citation>
    <scope>NUCLEOTIDE SEQUENCE [LARGE SCALE GENOMIC DNA]</scope>
    <source>
        <strain evidence="1 2">BT327</strain>
    </source>
</reference>
<accession>A0A6B3LUS5</accession>
<protein>
    <recommendedName>
        <fullName evidence="3">STAS/SEC14 domain-containing protein</fullName>
    </recommendedName>
</protein>
<evidence type="ECO:0000313" key="1">
    <source>
        <dbReference type="EMBL" id="NEM97270.1"/>
    </source>
</evidence>
<proteinExistence type="predicted"/>
<evidence type="ECO:0008006" key="3">
    <source>
        <dbReference type="Google" id="ProtNLM"/>
    </source>
</evidence>
<dbReference type="AlphaFoldDB" id="A0A6B3LUS5"/>
<dbReference type="RefSeq" id="WP_163913476.1">
    <property type="nucleotide sequence ID" value="NZ_JAAGWD010000002.1"/>
</dbReference>
<sequence length="146" mass="16849">MLTHNLKKSNGDVFLYYERVPENAYIFAHWVGRQDLDTVRRGGYAYLDMMKEQACAKLLNSHKELIGPWDIATDWISTYWTPAAVTLGLRYMAQVLAPGVYGQMSFHQLHQHIGNLLEIKIFENEKEAIDWLTSLPEPNKSTVLHN</sequence>
<evidence type="ECO:0000313" key="2">
    <source>
        <dbReference type="Proteomes" id="UP000474777"/>
    </source>
</evidence>
<name>A0A6B3LUS5_9BACT</name>
<dbReference type="Proteomes" id="UP000474777">
    <property type="component" value="Unassembled WGS sequence"/>
</dbReference>